<evidence type="ECO:0000313" key="3">
    <source>
        <dbReference type="EMBL" id="GJT14370.1"/>
    </source>
</evidence>
<dbReference type="Gene3D" id="1.20.5.170">
    <property type="match status" value="1"/>
</dbReference>
<dbReference type="SUPFAM" id="SSF56672">
    <property type="entry name" value="DNA/RNA polymerases"/>
    <property type="match status" value="1"/>
</dbReference>
<protein>
    <submittedName>
        <fullName evidence="3">Retrovirus-related pol polyprotein from transposon TNT 1-94</fullName>
    </submittedName>
</protein>
<evidence type="ECO:0000313" key="4">
    <source>
        <dbReference type="Proteomes" id="UP001151760"/>
    </source>
</evidence>
<dbReference type="Proteomes" id="UP001151760">
    <property type="component" value="Unassembled WGS sequence"/>
</dbReference>
<dbReference type="InterPro" id="IPR013103">
    <property type="entry name" value="RVT_2"/>
</dbReference>
<dbReference type="PANTHER" id="PTHR11439:SF495">
    <property type="entry name" value="REVERSE TRANSCRIPTASE, RNA-DEPENDENT DNA POLYMERASE-RELATED"/>
    <property type="match status" value="1"/>
</dbReference>
<accession>A0ABQ5BHR5</accession>
<dbReference type="PANTHER" id="PTHR11439">
    <property type="entry name" value="GAG-POL-RELATED RETROTRANSPOSON"/>
    <property type="match status" value="1"/>
</dbReference>
<name>A0ABQ5BHR5_9ASTR</name>
<feature type="region of interest" description="Disordered" evidence="1">
    <location>
        <begin position="827"/>
        <end position="854"/>
    </location>
</feature>
<dbReference type="CDD" id="cd09272">
    <property type="entry name" value="RNase_HI_RT_Ty1"/>
    <property type="match status" value="1"/>
</dbReference>
<feature type="region of interest" description="Disordered" evidence="1">
    <location>
        <begin position="504"/>
        <end position="633"/>
    </location>
</feature>
<reference evidence="3" key="1">
    <citation type="journal article" date="2022" name="Int. J. Mol. Sci.">
        <title>Draft Genome of Tanacetum Coccineum: Genomic Comparison of Closely Related Tanacetum-Family Plants.</title>
        <authorList>
            <person name="Yamashiro T."/>
            <person name="Shiraishi A."/>
            <person name="Nakayama K."/>
            <person name="Satake H."/>
        </authorList>
    </citation>
    <scope>NUCLEOTIDE SEQUENCE</scope>
</reference>
<organism evidence="3 4">
    <name type="scientific">Tanacetum coccineum</name>
    <dbReference type="NCBI Taxonomy" id="301880"/>
    <lineage>
        <taxon>Eukaryota</taxon>
        <taxon>Viridiplantae</taxon>
        <taxon>Streptophyta</taxon>
        <taxon>Embryophyta</taxon>
        <taxon>Tracheophyta</taxon>
        <taxon>Spermatophyta</taxon>
        <taxon>Magnoliopsida</taxon>
        <taxon>eudicotyledons</taxon>
        <taxon>Gunneridae</taxon>
        <taxon>Pentapetalae</taxon>
        <taxon>asterids</taxon>
        <taxon>campanulids</taxon>
        <taxon>Asterales</taxon>
        <taxon>Asteraceae</taxon>
        <taxon>Asteroideae</taxon>
        <taxon>Anthemideae</taxon>
        <taxon>Anthemidinae</taxon>
        <taxon>Tanacetum</taxon>
    </lineage>
</organism>
<evidence type="ECO:0000259" key="2">
    <source>
        <dbReference type="Pfam" id="PF07727"/>
    </source>
</evidence>
<feature type="compositionally biased region" description="Basic and acidic residues" evidence="1">
    <location>
        <begin position="518"/>
        <end position="541"/>
    </location>
</feature>
<feature type="compositionally biased region" description="Basic and acidic residues" evidence="1">
    <location>
        <begin position="610"/>
        <end position="620"/>
    </location>
</feature>
<comment type="caution">
    <text evidence="3">The sequence shown here is derived from an EMBL/GenBank/DDBJ whole genome shotgun (WGS) entry which is preliminary data.</text>
</comment>
<gene>
    <name evidence="3" type="ORF">Tco_0861412</name>
</gene>
<dbReference type="Pfam" id="PF07727">
    <property type="entry name" value="RVT_2"/>
    <property type="match status" value="1"/>
</dbReference>
<feature type="region of interest" description="Disordered" evidence="1">
    <location>
        <begin position="964"/>
        <end position="983"/>
    </location>
</feature>
<feature type="domain" description="Reverse transcriptase Ty1/copia-type" evidence="2">
    <location>
        <begin position="70"/>
        <end position="208"/>
    </location>
</feature>
<sequence>MNKSLIISQTLKTFRSLNTHPLQEIINIELVNIIGNPGAGMLTRAMAKDLGPASAYECLFIDFLSEEEPKKVFRNKRDETRIIIKNKARLVAQGYNQQESIDYDETFTPVARLEAIRIFLAFATYMNFIVYQMDVKSAFLSGKLKEEVYVKQPLGFESNKFPNHVCKLDKALYGLKQAPRAWYETLSTFLTEHKFVRGISINQGKYVNDLLKKYDTKGSSVKTPMVPPNNLGPNLNGKAVNETWYRGFDLKGYSDSDYAGCNVDKKSTSGAYQLLGGKLVYWSAKKQQSATMSSAKAKYVAAAGYQIEFTFEEIAFTTNNEVVLLHPSHPNSEYFREVSYFISKCCLKEEFIRAPTQYKEYLSEFWYTAKSLDESKIWVSTPISGIGGDICINTFKNALRDHYLPHSSMYVFTPSITIVRPWFATIGYSEEIGAKGTLKKSCLPPRFISILLEYMMPEYDNKELTINPTQVFSVHNWVLKPNQTEGPPFTDHMKVICNLDVPVDSKAPKPSSQTEETEASKSKTGQSEKETQSSLAKDKSPSHPSPPTPVVGEMHKKAHQAAGGPTSLGTTTSFILHSESASRHDALTDSTAEADPGLSAPNDSIPARQDQTKSTRDGLKTAHTNSGINEESRADDISKKIKLEDLLNLLKDTRSAFFTPDSPQDEPIIVSDESEEEEEVAKDNDTHASSHDKDQLEQQKAKAEAEVASLKARPSYPDINQLTNLLVTSLKPEFSKLLALHDFVSCLPNVLKELPSKFTELSKEIKELKKHVQDIEIKLHGDLKEIPTKLETFTSTISSLSSQVAELKNIQWELPAEFATMVENASGATTKGVPSSGQATALPTKGEKNTNLATTNAEPNLHDELCDKMLKRRKSSKITDCDVLTQKGPISLKVYREDGTSEVISNVKVSDLHLAKWREVVQACPDRKEKGWKTIYGLIKIRMEYLDQTEKELKIDFNKPIKKQDPLNEQNDLANKKGKRTGDSTDHSRLFVYSNKGRLLGSVPEPFSLLVDLNIKSLSVTQAEVFQFESLKFLQRQLFRSLEDWELSSLQFM</sequence>
<feature type="compositionally biased region" description="Basic and acidic residues" evidence="1">
    <location>
        <begin position="681"/>
        <end position="699"/>
    </location>
</feature>
<evidence type="ECO:0000256" key="1">
    <source>
        <dbReference type="SAM" id="MobiDB-lite"/>
    </source>
</evidence>
<keyword evidence="4" id="KW-1185">Reference proteome</keyword>
<dbReference type="InterPro" id="IPR043502">
    <property type="entry name" value="DNA/RNA_pol_sf"/>
</dbReference>
<feature type="region of interest" description="Disordered" evidence="1">
    <location>
        <begin position="656"/>
        <end position="699"/>
    </location>
</feature>
<proteinExistence type="predicted"/>
<dbReference type="EMBL" id="BQNB010013306">
    <property type="protein sequence ID" value="GJT14370.1"/>
    <property type="molecule type" value="Genomic_DNA"/>
</dbReference>
<feature type="compositionally biased region" description="Polar residues" evidence="1">
    <location>
        <begin position="827"/>
        <end position="841"/>
    </location>
</feature>
<reference evidence="3" key="2">
    <citation type="submission" date="2022-01" db="EMBL/GenBank/DDBJ databases">
        <authorList>
            <person name="Yamashiro T."/>
            <person name="Shiraishi A."/>
            <person name="Satake H."/>
            <person name="Nakayama K."/>
        </authorList>
    </citation>
    <scope>NUCLEOTIDE SEQUENCE</scope>
</reference>